<feature type="compositionally biased region" description="Basic and acidic residues" evidence="1">
    <location>
        <begin position="18"/>
        <end position="28"/>
    </location>
</feature>
<dbReference type="AlphaFoldDB" id="A0A7W2M879"/>
<feature type="transmembrane region" description="Helical" evidence="2">
    <location>
        <begin position="98"/>
        <end position="120"/>
    </location>
</feature>
<evidence type="ECO:0000256" key="1">
    <source>
        <dbReference type="SAM" id="MobiDB-lite"/>
    </source>
</evidence>
<gene>
    <name evidence="3" type="ORF">H3Z82_17540</name>
</gene>
<dbReference type="Pfam" id="PF04087">
    <property type="entry name" value="DUF389"/>
    <property type="match status" value="1"/>
</dbReference>
<protein>
    <submittedName>
        <fullName evidence="3">DUF389 domain-containing protein</fullName>
    </submittedName>
</protein>
<evidence type="ECO:0000313" key="3">
    <source>
        <dbReference type="EMBL" id="MBA6154531.1"/>
    </source>
</evidence>
<keyword evidence="2" id="KW-0472">Membrane</keyword>
<organism evidence="3 4">
    <name type="scientific">Gelidibacter maritimus</name>
    <dbReference type="NCBI Taxonomy" id="2761487"/>
    <lineage>
        <taxon>Bacteria</taxon>
        <taxon>Pseudomonadati</taxon>
        <taxon>Bacteroidota</taxon>
        <taxon>Flavobacteriia</taxon>
        <taxon>Flavobacteriales</taxon>
        <taxon>Flavobacteriaceae</taxon>
        <taxon>Gelidibacter</taxon>
    </lineage>
</organism>
<feature type="transmembrane region" description="Helical" evidence="2">
    <location>
        <begin position="170"/>
        <end position="186"/>
    </location>
</feature>
<accession>A0A7W2M879</accession>
<evidence type="ECO:0000256" key="2">
    <source>
        <dbReference type="SAM" id="Phobius"/>
    </source>
</evidence>
<feature type="transmembrane region" description="Helical" evidence="2">
    <location>
        <begin position="224"/>
        <end position="247"/>
    </location>
</feature>
<keyword evidence="2" id="KW-1133">Transmembrane helix</keyword>
<name>A0A7W2M879_9FLAO</name>
<proteinExistence type="predicted"/>
<feature type="transmembrane region" description="Helical" evidence="2">
    <location>
        <begin position="76"/>
        <end position="92"/>
    </location>
</feature>
<feature type="transmembrane region" description="Helical" evidence="2">
    <location>
        <begin position="132"/>
        <end position="150"/>
    </location>
</feature>
<reference evidence="3 4" key="1">
    <citation type="submission" date="2020-07" db="EMBL/GenBank/DDBJ databases">
        <title>Bacterium isolated from marine sediment.</title>
        <authorList>
            <person name="Shang D."/>
        </authorList>
    </citation>
    <scope>NUCLEOTIDE SEQUENCE [LARGE SCALE GENOMIC DNA]</scope>
    <source>
        <strain evidence="3 4">F6074</strain>
    </source>
</reference>
<dbReference type="InterPro" id="IPR005240">
    <property type="entry name" value="DUF389"/>
</dbReference>
<dbReference type="Proteomes" id="UP000541857">
    <property type="component" value="Unassembled WGS sequence"/>
</dbReference>
<dbReference type="RefSeq" id="WP_182206806.1">
    <property type="nucleotide sequence ID" value="NZ_JACGLT010000020.1"/>
</dbReference>
<feature type="region of interest" description="Disordered" evidence="1">
    <location>
        <begin position="1"/>
        <end position="28"/>
    </location>
</feature>
<feature type="transmembrane region" description="Helical" evidence="2">
    <location>
        <begin position="268"/>
        <end position="289"/>
    </location>
</feature>
<dbReference type="PANTHER" id="PTHR20992:SF9">
    <property type="entry name" value="AT15442P-RELATED"/>
    <property type="match status" value="1"/>
</dbReference>
<keyword evidence="2" id="KW-0812">Transmembrane</keyword>
<feature type="transmembrane region" description="Helical" evidence="2">
    <location>
        <begin position="193"/>
        <end position="218"/>
    </location>
</feature>
<comment type="caution">
    <text evidence="3">The sequence shown here is derived from an EMBL/GenBank/DDBJ whole genome shotgun (WGS) entry which is preliminary data.</text>
</comment>
<dbReference type="PANTHER" id="PTHR20992">
    <property type="entry name" value="AT15442P-RELATED"/>
    <property type="match status" value="1"/>
</dbReference>
<keyword evidence="4" id="KW-1185">Reference proteome</keyword>
<dbReference type="EMBL" id="JACGLT010000020">
    <property type="protein sequence ID" value="MBA6154531.1"/>
    <property type="molecule type" value="Genomic_DNA"/>
</dbReference>
<sequence length="494" mass="55529">MGNDQESKFNFSEEEEEKTSRQDKAVEASKKAVQKEAKSLWMSINTFFSDLLDFREDTDRDATVAAIQGDIPFKGATAWILICSIFVASIGLNANSAAVVIGAMLISPLMGPILGVGLSIAINDIDTLKRSMINLVIMIVLSLATAFLFFKFFPLSEDTSELLGRVKPDIRDVLIAFFGGLALIIARTKKGTIASVIFGVAIATALMPPLCTAGYGLAKGNWEYFLGAMYLFTINTIFIALATFIVVKILGFPMLKYANSAKRKRISRIATAVAVIVMIPAIITFIDVWGQSKFENEARAFINKELEELPHSDFIKSNAIPTYSNRKGVPSTLELNSFGLDQIPDNTISVIRGRLKDYPALANTKLIFNQNRSRNLDNMRYMSQLRLRDSLDLLSQAERIVFLEDMVRKLGKYEALQIPFEELTKEVKINYEDIERLSYSSVISSNFKKLDTVAEFTVKWKDDVKEEVIGKEQKKLRLWLKQKYKLDTLVVRRQ</sequence>
<evidence type="ECO:0000313" key="4">
    <source>
        <dbReference type="Proteomes" id="UP000541857"/>
    </source>
</evidence>